<sequence>MTLPLSIGNLTTESNQTLPSKAGCDSQDALFIEYHGPKLSRDPALRRHIRQRAMKDVAVARRQRGDYGKHNLRQFPLFLDKAAVDDPPTTHLEGDILSKVANGERGVDSVKPTFKRQKGHLTRSPAEQIPSTPKSYPGLEMTPGSIILLQLMPLTGLRLGIGTSFYPSAEVIDRRSGLSACHLGSRKLVSFIPCRYGKDLSLTFATDCVVAKLRQMTGYAESGQTNSNVLVLSHYNKALRAIQTALSDKTQCMSPETLCAVELMGVFEMLNGSSGSHTWKRHAGGASRLIQARGACEFKTPFEMALFLEQIGPSIMDAFLSNRACFLADKPWLQVLHAALSSDETFADQKVLVSALWQGLVTGPKLVSDAISIISSGQSADQAIIEEQIRILSGSRADLKSWLDMSLMQLGLQNEQALWEDDDAIFACPTVHGAELSLVHVNHLALRGAYIMCRILKARLLYALAPARFYYLEVACQELSAKIMAIGNSCGEQLRTMQSVFASQSLWLAQGISSTKDIWSDGCQYQEGMMEKWRFETWSRSIGMPPQM</sequence>
<gene>
    <name evidence="1" type="ORF">NM208_g1163</name>
</gene>
<accession>A0ACC1SX74</accession>
<reference evidence="1" key="1">
    <citation type="submission" date="2022-08" db="EMBL/GenBank/DDBJ databases">
        <title>Genome Sequence of Fusarium decemcellulare.</title>
        <authorList>
            <person name="Buettner E."/>
        </authorList>
    </citation>
    <scope>NUCLEOTIDE SEQUENCE</scope>
    <source>
        <strain evidence="1">Babe19</strain>
    </source>
</reference>
<name>A0ACC1SX74_9HYPO</name>
<dbReference type="Proteomes" id="UP001148629">
    <property type="component" value="Unassembled WGS sequence"/>
</dbReference>
<dbReference type="EMBL" id="JANRMS010000057">
    <property type="protein sequence ID" value="KAJ3548133.1"/>
    <property type="molecule type" value="Genomic_DNA"/>
</dbReference>
<organism evidence="1 2">
    <name type="scientific">Fusarium decemcellulare</name>
    <dbReference type="NCBI Taxonomy" id="57161"/>
    <lineage>
        <taxon>Eukaryota</taxon>
        <taxon>Fungi</taxon>
        <taxon>Dikarya</taxon>
        <taxon>Ascomycota</taxon>
        <taxon>Pezizomycotina</taxon>
        <taxon>Sordariomycetes</taxon>
        <taxon>Hypocreomycetidae</taxon>
        <taxon>Hypocreales</taxon>
        <taxon>Nectriaceae</taxon>
        <taxon>Fusarium</taxon>
        <taxon>Fusarium decemcellulare species complex</taxon>
    </lineage>
</organism>
<keyword evidence="2" id="KW-1185">Reference proteome</keyword>
<evidence type="ECO:0000313" key="2">
    <source>
        <dbReference type="Proteomes" id="UP001148629"/>
    </source>
</evidence>
<protein>
    <submittedName>
        <fullName evidence="1">Uncharacterized protein</fullName>
    </submittedName>
</protein>
<evidence type="ECO:0000313" key="1">
    <source>
        <dbReference type="EMBL" id="KAJ3548133.1"/>
    </source>
</evidence>
<proteinExistence type="predicted"/>
<comment type="caution">
    <text evidence="1">The sequence shown here is derived from an EMBL/GenBank/DDBJ whole genome shotgun (WGS) entry which is preliminary data.</text>
</comment>